<feature type="compositionally biased region" description="Basic and acidic residues" evidence="1">
    <location>
        <begin position="92"/>
        <end position="125"/>
    </location>
</feature>
<gene>
    <name evidence="3" type="ORF">QYE76_034032</name>
</gene>
<feature type="region of interest" description="Disordered" evidence="1">
    <location>
        <begin position="76"/>
        <end position="139"/>
    </location>
</feature>
<keyword evidence="2" id="KW-1133">Transmembrane helix</keyword>
<protein>
    <submittedName>
        <fullName evidence="3">Uncharacterized protein</fullName>
    </submittedName>
</protein>
<evidence type="ECO:0000313" key="4">
    <source>
        <dbReference type="Proteomes" id="UP001231189"/>
    </source>
</evidence>
<sequence>MQLIVDALAAAGEPIHTREHISFILVGLGAPYNALVAALGAVTTPLTLPSLYAQLRAYDQRQEMLGGTAASEFETSANLTQRSGHGLYNSRSRGDYSDRGDRGDYDRCDTRREDRRDDRCDDRQSRQGRGGGRAPSGGAMAVDVEGIALRHGSTQPAKSATKRVMLPNTAGGGSRKMMTTPMTRKPMLPPMVWTQTGSRTPIFLGISVIFLGSGAISLGSDAVSPCAPIACRICATVVYRVYRRQQQQQRVRPQLRIFCAGSLPFAWCTHAHMIK</sequence>
<keyword evidence="4" id="KW-1185">Reference proteome</keyword>
<dbReference type="PANTHER" id="PTHR47481:SF10">
    <property type="entry name" value="COPIA-LIKE POLYPROTEIN_RETROTRANSPOSON"/>
    <property type="match status" value="1"/>
</dbReference>
<evidence type="ECO:0000256" key="2">
    <source>
        <dbReference type="SAM" id="Phobius"/>
    </source>
</evidence>
<keyword evidence="2" id="KW-0812">Transmembrane</keyword>
<accession>A0AAD8QYT1</accession>
<dbReference type="EMBL" id="JAUUTY010000007">
    <property type="protein sequence ID" value="KAK1610359.1"/>
    <property type="molecule type" value="Genomic_DNA"/>
</dbReference>
<feature type="region of interest" description="Disordered" evidence="1">
    <location>
        <begin position="165"/>
        <end position="186"/>
    </location>
</feature>
<reference evidence="3" key="1">
    <citation type="submission" date="2023-07" db="EMBL/GenBank/DDBJ databases">
        <title>A chromosome-level genome assembly of Lolium multiflorum.</title>
        <authorList>
            <person name="Chen Y."/>
            <person name="Copetti D."/>
            <person name="Kolliker R."/>
            <person name="Studer B."/>
        </authorList>
    </citation>
    <scope>NUCLEOTIDE SEQUENCE</scope>
    <source>
        <strain evidence="3">02402/16</strain>
        <tissue evidence="3">Leaf</tissue>
    </source>
</reference>
<dbReference type="Proteomes" id="UP001231189">
    <property type="component" value="Unassembled WGS sequence"/>
</dbReference>
<dbReference type="PANTHER" id="PTHR47481">
    <property type="match status" value="1"/>
</dbReference>
<evidence type="ECO:0000313" key="3">
    <source>
        <dbReference type="EMBL" id="KAK1610359.1"/>
    </source>
</evidence>
<proteinExistence type="predicted"/>
<dbReference type="AlphaFoldDB" id="A0AAD8QYT1"/>
<evidence type="ECO:0000256" key="1">
    <source>
        <dbReference type="SAM" id="MobiDB-lite"/>
    </source>
</evidence>
<organism evidence="3 4">
    <name type="scientific">Lolium multiflorum</name>
    <name type="common">Italian ryegrass</name>
    <name type="synonym">Lolium perenne subsp. multiflorum</name>
    <dbReference type="NCBI Taxonomy" id="4521"/>
    <lineage>
        <taxon>Eukaryota</taxon>
        <taxon>Viridiplantae</taxon>
        <taxon>Streptophyta</taxon>
        <taxon>Embryophyta</taxon>
        <taxon>Tracheophyta</taxon>
        <taxon>Spermatophyta</taxon>
        <taxon>Magnoliopsida</taxon>
        <taxon>Liliopsida</taxon>
        <taxon>Poales</taxon>
        <taxon>Poaceae</taxon>
        <taxon>BOP clade</taxon>
        <taxon>Pooideae</taxon>
        <taxon>Poodae</taxon>
        <taxon>Poeae</taxon>
        <taxon>Poeae Chloroplast Group 2 (Poeae type)</taxon>
        <taxon>Loliodinae</taxon>
        <taxon>Loliinae</taxon>
        <taxon>Lolium</taxon>
    </lineage>
</organism>
<comment type="caution">
    <text evidence="3">The sequence shown here is derived from an EMBL/GenBank/DDBJ whole genome shotgun (WGS) entry which is preliminary data.</text>
</comment>
<feature type="transmembrane region" description="Helical" evidence="2">
    <location>
        <begin position="32"/>
        <end position="55"/>
    </location>
</feature>
<feature type="compositionally biased region" description="Low complexity" evidence="1">
    <location>
        <begin position="175"/>
        <end position="186"/>
    </location>
</feature>
<keyword evidence="2" id="KW-0472">Membrane</keyword>
<name>A0AAD8QYT1_LOLMU</name>